<dbReference type="Proteomes" id="UP001059596">
    <property type="component" value="Unassembled WGS sequence"/>
</dbReference>
<feature type="region of interest" description="Disordered" evidence="1">
    <location>
        <begin position="154"/>
        <end position="188"/>
    </location>
</feature>
<protein>
    <recommendedName>
        <fullName evidence="4">Transcription initiation factor TFIID subunit 4</fullName>
    </recommendedName>
</protein>
<keyword evidence="3" id="KW-1185">Reference proteome</keyword>
<name>A0A9P9YV90_9MUSC</name>
<sequence>MSIQPIEVPIQPYAGHLLIIKSILPDVAPQDLNKSSKSKKSRPSYFERSSILNKLQKHFAANNQAAEIDLVDCESLLDAFLAALETYMKFVVKKTIELCEHRSGYHLFNDERCVMKNDMRITMTFLNNLEMADYGSSDDDAGFYRKRRAENVEREKKSVRKESSNDTAMMAISGRKRPAEVPSSEPTPLPITAPAKVAVQRPFGMRFKHLIIRDVMQFLEEDRRYSRSNMLFEAYLKYKA</sequence>
<reference evidence="2" key="1">
    <citation type="journal article" date="2023" name="Genome Biol. Evol.">
        <title>Long-read-based Genome Assembly of Drosophila gunungcola Reveals Fewer Chemosensory Genes in Flower-breeding Species.</title>
        <authorList>
            <person name="Negi A."/>
            <person name="Liao B.Y."/>
            <person name="Yeh S.D."/>
        </authorList>
    </citation>
    <scope>NUCLEOTIDE SEQUENCE</scope>
    <source>
        <strain evidence="2">Sukarami</strain>
    </source>
</reference>
<feature type="compositionally biased region" description="Basic and acidic residues" evidence="1">
    <location>
        <begin position="154"/>
        <end position="164"/>
    </location>
</feature>
<evidence type="ECO:0000313" key="2">
    <source>
        <dbReference type="EMBL" id="KAI8043319.1"/>
    </source>
</evidence>
<accession>A0A9P9YV90</accession>
<evidence type="ECO:0000256" key="1">
    <source>
        <dbReference type="SAM" id="MobiDB-lite"/>
    </source>
</evidence>
<dbReference type="EMBL" id="JAMKOV010000002">
    <property type="protein sequence ID" value="KAI8043319.1"/>
    <property type="molecule type" value="Genomic_DNA"/>
</dbReference>
<comment type="caution">
    <text evidence="2">The sequence shown here is derived from an EMBL/GenBank/DDBJ whole genome shotgun (WGS) entry which is preliminary data.</text>
</comment>
<evidence type="ECO:0000313" key="3">
    <source>
        <dbReference type="Proteomes" id="UP001059596"/>
    </source>
</evidence>
<gene>
    <name evidence="2" type="ORF">M5D96_004648</name>
</gene>
<dbReference type="AlphaFoldDB" id="A0A9P9YV90"/>
<evidence type="ECO:0008006" key="4">
    <source>
        <dbReference type="Google" id="ProtNLM"/>
    </source>
</evidence>
<dbReference type="OrthoDB" id="7844608at2759"/>
<proteinExistence type="predicted"/>
<organism evidence="2 3">
    <name type="scientific">Drosophila gunungcola</name>
    <name type="common">fruit fly</name>
    <dbReference type="NCBI Taxonomy" id="103775"/>
    <lineage>
        <taxon>Eukaryota</taxon>
        <taxon>Metazoa</taxon>
        <taxon>Ecdysozoa</taxon>
        <taxon>Arthropoda</taxon>
        <taxon>Hexapoda</taxon>
        <taxon>Insecta</taxon>
        <taxon>Pterygota</taxon>
        <taxon>Neoptera</taxon>
        <taxon>Endopterygota</taxon>
        <taxon>Diptera</taxon>
        <taxon>Brachycera</taxon>
        <taxon>Muscomorpha</taxon>
        <taxon>Ephydroidea</taxon>
        <taxon>Drosophilidae</taxon>
        <taxon>Drosophila</taxon>
        <taxon>Sophophora</taxon>
    </lineage>
</organism>